<evidence type="ECO:0008006" key="3">
    <source>
        <dbReference type="Google" id="ProtNLM"/>
    </source>
</evidence>
<dbReference type="RefSeq" id="WP_176066173.1">
    <property type="nucleotide sequence ID" value="NZ_BJTG01000006.1"/>
</dbReference>
<sequence length="515" mass="54872">MAKTFKPPATQRIYDACVVGSQLGGVVAGALLARRGYRVLHVDHDGVGAAYDDGGYLLPYAPALFPSPRLLPAAELALSELGLTTDMVRSLEPCAPDLQLLLPRHRVDLGHDPARRQQELRREWPADAARLEEAFAELGRLFDAASPFMKAMPPLPPTGFGERRAVSKAIKFAASSPGAPRRHVDEASAFEGLEGHPLTGALAIAQRFLGYLDGPAPPLAVARLLGGVLRGSYRLAGGHHGLRETIRRKIAESRGEILGGDEEAALAERLEVDGGRVAAVRLAGSPNAWVARVFIAATDAPALRRMLPPEEEDGKFARLLQGIRPVRQLLALNLVVKAAALPPALGDSVLALRDAAGADALENAVFLQVNPARRDKGKGASELVPDERVVCAAGFVPADAKEHGAEELAARGRQLREAVADAIPFFERHLVRESLPALASPRERRGSRLLPHPLYAVELEQALGVTGLPCASPYKNLVFAGREVVPGLGLEGEFHAGLQAAAAAQELLGKKDLLR</sequence>
<comment type="caution">
    <text evidence="1">The sequence shown here is derived from an EMBL/GenBank/DDBJ whole genome shotgun (WGS) entry which is preliminary data.</text>
</comment>
<dbReference type="Proteomes" id="UP000503640">
    <property type="component" value="Unassembled WGS sequence"/>
</dbReference>
<proteinExistence type="predicted"/>
<gene>
    <name evidence="1" type="ORF">AMYX_27680</name>
</gene>
<protein>
    <recommendedName>
        <fullName evidence="3">Phytoene dehydrogenase</fullName>
    </recommendedName>
</protein>
<keyword evidence="2" id="KW-1185">Reference proteome</keyword>
<dbReference type="AlphaFoldDB" id="A0A7I9VPY8"/>
<dbReference type="Pfam" id="PF13450">
    <property type="entry name" value="NAD_binding_8"/>
    <property type="match status" value="1"/>
</dbReference>
<dbReference type="InterPro" id="IPR036188">
    <property type="entry name" value="FAD/NAD-bd_sf"/>
</dbReference>
<reference evidence="2" key="1">
    <citation type="journal article" date="2020" name="Appl. Environ. Microbiol.">
        <title>Diazotrophic Anaeromyxobacter Isolates from Soils.</title>
        <authorList>
            <person name="Masuda Y."/>
            <person name="Yamanaka H."/>
            <person name="Xu Z.X."/>
            <person name="Shiratori Y."/>
            <person name="Aono T."/>
            <person name="Amachi S."/>
            <person name="Senoo K."/>
            <person name="Itoh H."/>
        </authorList>
    </citation>
    <scope>NUCLEOTIDE SEQUENCE [LARGE SCALE GENOMIC DNA]</scope>
    <source>
        <strain evidence="2">R267</strain>
    </source>
</reference>
<name>A0A7I9VPY8_9BACT</name>
<dbReference type="EMBL" id="BJTG01000006">
    <property type="protein sequence ID" value="GEJ58027.1"/>
    <property type="molecule type" value="Genomic_DNA"/>
</dbReference>
<evidence type="ECO:0000313" key="1">
    <source>
        <dbReference type="EMBL" id="GEJ58027.1"/>
    </source>
</evidence>
<evidence type="ECO:0000313" key="2">
    <source>
        <dbReference type="Proteomes" id="UP000503640"/>
    </source>
</evidence>
<organism evidence="1 2">
    <name type="scientific">Anaeromyxobacter diazotrophicus</name>
    <dbReference type="NCBI Taxonomy" id="2590199"/>
    <lineage>
        <taxon>Bacteria</taxon>
        <taxon>Pseudomonadati</taxon>
        <taxon>Myxococcota</taxon>
        <taxon>Myxococcia</taxon>
        <taxon>Myxococcales</taxon>
        <taxon>Cystobacterineae</taxon>
        <taxon>Anaeromyxobacteraceae</taxon>
        <taxon>Anaeromyxobacter</taxon>
    </lineage>
</organism>
<accession>A0A7I9VPY8</accession>
<dbReference type="SUPFAM" id="SSF51905">
    <property type="entry name" value="FAD/NAD(P)-binding domain"/>
    <property type="match status" value="1"/>
</dbReference>